<organism evidence="1 2">
    <name type="scientific">Mucilaginibacter achroorhodeus</name>
    <dbReference type="NCBI Taxonomy" id="2599294"/>
    <lineage>
        <taxon>Bacteria</taxon>
        <taxon>Pseudomonadati</taxon>
        <taxon>Bacteroidota</taxon>
        <taxon>Sphingobacteriia</taxon>
        <taxon>Sphingobacteriales</taxon>
        <taxon>Sphingobacteriaceae</taxon>
        <taxon>Mucilaginibacter</taxon>
    </lineage>
</organism>
<protein>
    <submittedName>
        <fullName evidence="1">Uncharacterized protein</fullName>
    </submittedName>
</protein>
<dbReference type="EMBL" id="VOEI01000002">
    <property type="protein sequence ID" value="TWR27144.1"/>
    <property type="molecule type" value="Genomic_DNA"/>
</dbReference>
<reference evidence="1 2" key="1">
    <citation type="submission" date="2019-07" db="EMBL/GenBank/DDBJ databases">
        <authorList>
            <person name="Kim J."/>
        </authorList>
    </citation>
    <scope>NUCLEOTIDE SEQUENCE [LARGE SCALE GENOMIC DNA]</scope>
    <source>
        <strain evidence="1 2">MJ1a</strain>
    </source>
</reference>
<dbReference type="RefSeq" id="WP_146270474.1">
    <property type="nucleotide sequence ID" value="NZ_VOEI01000002.1"/>
</dbReference>
<proteinExistence type="predicted"/>
<dbReference type="OrthoDB" id="275225at2"/>
<dbReference type="Proteomes" id="UP000318010">
    <property type="component" value="Unassembled WGS sequence"/>
</dbReference>
<name>A0A563U743_9SPHI</name>
<dbReference type="AlphaFoldDB" id="A0A563U743"/>
<comment type="caution">
    <text evidence="1">The sequence shown here is derived from an EMBL/GenBank/DDBJ whole genome shotgun (WGS) entry which is preliminary data.</text>
</comment>
<sequence>MQTLTEEQADYVMAHYSSLLNLPEQRALRHYKSEVKIEGPDAERLKRVYMRTGWLTDDPVILSYLREGYVKFTLNCANRIVRDNPDKVFFNLCPNCQRLARTPYAKQCRFCKYNWH</sequence>
<keyword evidence="2" id="KW-1185">Reference proteome</keyword>
<gene>
    <name evidence="1" type="ORF">FPZ42_08925</name>
</gene>
<accession>A0A563U743</accession>
<evidence type="ECO:0000313" key="1">
    <source>
        <dbReference type="EMBL" id="TWR27144.1"/>
    </source>
</evidence>
<evidence type="ECO:0000313" key="2">
    <source>
        <dbReference type="Proteomes" id="UP000318010"/>
    </source>
</evidence>